<name>M3EDD3_STREZ</name>
<evidence type="ECO:0000313" key="3">
    <source>
        <dbReference type="Proteomes" id="UP000011732"/>
    </source>
</evidence>
<gene>
    <name evidence="2" type="ORF">H114_00642</name>
</gene>
<protein>
    <submittedName>
        <fullName evidence="2">Uncharacterized protein</fullName>
    </submittedName>
</protein>
<comment type="caution">
    <text evidence="2">The sequence shown here is derived from an EMBL/GenBank/DDBJ whole genome shotgun (WGS) entry which is preliminary data.</text>
</comment>
<proteinExistence type="predicted"/>
<dbReference type="OrthoDB" id="4227607at2"/>
<dbReference type="AlphaFoldDB" id="M3EDD3"/>
<feature type="region of interest" description="Disordered" evidence="1">
    <location>
        <begin position="136"/>
        <end position="169"/>
    </location>
</feature>
<evidence type="ECO:0000313" key="2">
    <source>
        <dbReference type="EMBL" id="EMF31091.1"/>
    </source>
</evidence>
<dbReference type="PATRIC" id="fig|1284664.3.peg.134"/>
<dbReference type="Proteomes" id="UP000011732">
    <property type="component" value="Unassembled WGS sequence"/>
</dbReference>
<reference evidence="2 3" key="1">
    <citation type="journal article" date="2013" name="Genome Announc.">
        <title>Draft Genome Sequence of Streptomyces gancidicus Strain BKS 13-15.</title>
        <authorList>
            <person name="Kumar S."/>
            <person name="Kaur N."/>
            <person name="Singh N.K."/>
            <person name="Raghava G.P."/>
            <person name="Mayilraj S."/>
        </authorList>
    </citation>
    <scope>NUCLEOTIDE SEQUENCE [LARGE SCALE GENOMIC DNA]</scope>
    <source>
        <strain evidence="2 3">BKS 13-15</strain>
    </source>
</reference>
<organism evidence="2 3">
    <name type="scientific">Streptomyces gancidicus BKS 13-15</name>
    <dbReference type="NCBI Taxonomy" id="1284664"/>
    <lineage>
        <taxon>Bacteria</taxon>
        <taxon>Bacillati</taxon>
        <taxon>Actinomycetota</taxon>
        <taxon>Actinomycetes</taxon>
        <taxon>Kitasatosporales</taxon>
        <taxon>Streptomycetaceae</taxon>
        <taxon>Streptomyces</taxon>
        <taxon>Streptomyces pseudogriseolus group</taxon>
    </lineage>
</organism>
<accession>M3EDD3</accession>
<sequence length="169" mass="18268">MSGDETAPPVIDTSEALAYVVLRPGETRDVARLDAHADEAVRPYAAEVLRHLARQWNPAPEPVPSRPLTTVVSVIAVADGVRLDCCDEDTAHLWVRVTAWSPRRAFLTGATPFVEASGREAADLAGVRFLAELDLDNPPGSSDTDGERLQWPGLRVAPPIPAEWTEAGR</sequence>
<evidence type="ECO:0000256" key="1">
    <source>
        <dbReference type="SAM" id="MobiDB-lite"/>
    </source>
</evidence>
<dbReference type="EMBL" id="AOHP01000004">
    <property type="protein sequence ID" value="EMF31091.1"/>
    <property type="molecule type" value="Genomic_DNA"/>
</dbReference>
<keyword evidence="3" id="KW-1185">Reference proteome</keyword>
<dbReference type="RefSeq" id="WP_006129696.1">
    <property type="nucleotide sequence ID" value="NZ_AOHP01000004.1"/>
</dbReference>